<feature type="region of interest" description="Disordered" evidence="4">
    <location>
        <begin position="1311"/>
        <end position="1337"/>
    </location>
</feature>
<evidence type="ECO:0000256" key="3">
    <source>
        <dbReference type="PROSITE-ProRule" id="PRU00221"/>
    </source>
</evidence>
<dbReference type="InterPro" id="IPR011993">
    <property type="entry name" value="PH-like_dom_sf"/>
</dbReference>
<dbReference type="InterPro" id="IPR015943">
    <property type="entry name" value="WD40/YVTN_repeat-like_dom_sf"/>
</dbReference>
<dbReference type="InterPro" id="IPR051944">
    <property type="entry name" value="BEACH_domain_protein"/>
</dbReference>
<dbReference type="Pfam" id="PF00400">
    <property type="entry name" value="WD40"/>
    <property type="match status" value="1"/>
</dbReference>
<feature type="repeat" description="WD" evidence="3">
    <location>
        <begin position="1917"/>
        <end position="1958"/>
    </location>
</feature>
<dbReference type="InterPro" id="IPR001680">
    <property type="entry name" value="WD40_rpt"/>
</dbReference>
<dbReference type="PROSITE" id="PS50197">
    <property type="entry name" value="BEACH"/>
    <property type="match status" value="1"/>
</dbReference>
<sequence>MSFFNKLVNLAVGTPTPSKERGPFVFDDSGASDVVIEPPSKVLEKAVSELQDLGEGKLEKKLEMLSDIYRSMVEDSRTKDLFRDSGGFLALVSVLSGLHPHPESEDTESSGVLVDPEVGEIQRIEALRMVLLCLCEAMVDSPLNRIHFEDQIGFAALSSAIELSEMLLPPSCDHTFSFLLSFAFYDFSLSDLFPSIRRSLASLKPAQFIDPSVYQPIIDVKIQAVQHIFNNLYFPKPLLLLLEAQELLPVGELHLGYAILKSLERISHSAHQRNNLLLSQLSFVSILLPRVFDSPGDLLGSPDDPHRPTLLKLLRRVLETGVSHAESRAIFQLAIGRNGELEEDVLELIRHGMRSRWPGMINHWGRSWLECRGLMDRGFGKDSRGFTFMAWVYISQVDFRTPLPLLTISNTEEHLIFQLTVDHHGQVALDSPSPGSNPISIDKAKLPFGRWVLVSVTGKRSKLGSSDVAVLVDGKRLNSVKFNYPQNGSPGSRLIARIGDRTTSTSSAKDHHRWNLGPAYLLCDTVPDDLVFLAHHLGPRYFGNYQVVLGQFLTYEASTSLNIFLSSVAQESAGRTSDAGSSRLVKALKDGIAIEESSIVFAFSAENAREFEPDLPVETQGEVEEVIINGSLPKVEVAKTVTRGVGLIFGEAVVVKNRSLDEEVWALGGCAPLLRMIELSKTSDQLFNSISICLGSVVEHWRNSEDMEKSHGYEIMARLLQPKMASLMTIETQRVIFQCFGIDFDKPETSTINNSTGYRFLILNFELWAKASVDVQLVHLAHFRDLVRTSRFRRFNIRQRLFKKMALTRKLLFALRAEDYSETVAKVLIETLYVVADSHFSNEDTVKPLVAYLVSSLSPASDTPVNYGPEVLEALARLIRNPSHLAKLHSNLPLHRVLLLFLSGYPKPLVVESTMYIISHLLTSSVGDGFAKKFDNEGGFVQLSKQLASIWDPKIHRLAFSILSGVSIEDYVEGSNSAVACSYIFPSILTALENHLSLISQAVRMRSISGGSIHSTSQASINPDALYEDSERLLRSIINLLTSSPTFAKLTKSRKSVPEKLVAMSTSFLSTTESWSGEPDAQVIGIRESVFELLQTVNRLPRISSSLQSDIHRVLPPKYLHVEHSLPSTSPGPVSQLQRRISLQRRSTADSFESLSESFSSKADRRLSLSRRQSMETRFQGSKDRNLAWRQIILSVEARRFNRAQAEMKQHDELVDTQEWPALRVRYEEERGIWPRVDLDPEWRLDGSEGPLRQRIRLQRSVRDSSDGSSSFHPKRLSKDRLVADDLDEILSPVAHPPTRPWEDSLVLGQDEREESASITTEQIEEPQEPEPISQRQRLKRSMEAGDTIEEFHNTIRIVGVDALPSLILLGKNNIYLFDGLQRADDGEIIEADISSLDAFSIPGSIARVDSDTDGSHRWRYEDIVESSKRSFLFKDVGLELYFKDSLNFLLVFSIKNQRDTLYSKLSAKSESRETSSKNVSLGSMFMSKVGNKIATVINGKLPELEEATYRWQNRQISNFAYIVILNQIAGRTPNDVTQFPVFPWVLCDYTSNELDLRNPNIYRNFTLPMGAMTPARRDAAIERYENTLAVKEDPFHYGVHFSSSMITAGFLIRQSPYTEMFKVLQGGNFDLADRLFSSIPKAWISASRDNRGDVRELIAPFYYGNGEWLVNSNGHDFGRKQDNQIVDDVELPRWARDDPLLFIIKHRSALESIEVSKQLPAWIDLVFGHLQRSRESLNCYHPLSYAGAVDLDAIKDPNERKAAAAMIHNFGQTPRKLFDAPHIKRMVMTGKVSLPVSARFGICENLAILIQSAAPVYELRQSVAALIPHGSKLKPWPSQRLPVPGRNFVLEWGFSGGGLRIYSDDRKVAHITEWASISTVMFIDEKASFVTGSFDGVVSFWKMNQDKPIPELCHSLAGHGDKILCLAASKAWSVLVSGSRNGIVCLWDLNRSKYIRTIYNDPETPVHSLAINEATGYIAIAYLSTVELYTLNGTFICQTLTSHPTDPILSMDFFDTREWSPTQILATGHSKGKIVLWSMTADDTPIGEKAVWKLVPLRTIHLKKGDKADITSLSFLGESIYAGDSLGRVYLFALPDGGAENVSESVSKCMNGEHTSFGLLEQRKWCGGCGGAFCGNCCQNIPRFDMRYCGECRIALALGMIGEVDHEIDIEQHLEFEPGASRTSLILQEQSLRRTSLVGSLEHLPVNTMRRTSLTLNSGGLFPSTSQGMTPQARSRSRAESPHAPANSPSEESSTGSRPRARLRSPSPALDPLEPLRSRSRGRTRSSFSASSSRVPSPLATPAPSRPHSPSPLSTPGGEYRRPLR</sequence>
<dbReference type="InterPro" id="IPR000409">
    <property type="entry name" value="BEACH_dom"/>
</dbReference>
<dbReference type="PANTHER" id="PTHR46108">
    <property type="entry name" value="BLUE CHEESE"/>
    <property type="match status" value="1"/>
</dbReference>
<dbReference type="SUPFAM" id="SSF50729">
    <property type="entry name" value="PH domain-like"/>
    <property type="match status" value="1"/>
</dbReference>
<dbReference type="SMART" id="SM01026">
    <property type="entry name" value="Beach"/>
    <property type="match status" value="1"/>
</dbReference>
<dbReference type="PROSITE" id="PS50082">
    <property type="entry name" value="WD_REPEATS_2"/>
    <property type="match status" value="1"/>
</dbReference>
<dbReference type="InterPro" id="IPR019775">
    <property type="entry name" value="WD40_repeat_CS"/>
</dbReference>
<dbReference type="Gene3D" id="2.30.29.30">
    <property type="entry name" value="Pleckstrin-homology domain (PH domain)/Phosphotyrosine-binding domain (PTB)"/>
    <property type="match status" value="1"/>
</dbReference>
<evidence type="ECO:0000313" key="7">
    <source>
        <dbReference type="EMBL" id="CDZ97004.1"/>
    </source>
</evidence>
<proteinExistence type="predicted"/>
<feature type="compositionally biased region" description="Pro residues" evidence="4">
    <location>
        <begin position="2300"/>
        <end position="2311"/>
    </location>
</feature>
<dbReference type="Gene3D" id="2.130.10.10">
    <property type="entry name" value="YVTN repeat-like/Quinoprotein amine dehydrogenase"/>
    <property type="match status" value="1"/>
</dbReference>
<evidence type="ECO:0000259" key="6">
    <source>
        <dbReference type="PROSITE" id="PS51783"/>
    </source>
</evidence>
<dbReference type="SMART" id="SM00320">
    <property type="entry name" value="WD40"/>
    <property type="match status" value="5"/>
</dbReference>
<dbReference type="SUPFAM" id="SSF50978">
    <property type="entry name" value="WD40 repeat-like"/>
    <property type="match status" value="1"/>
</dbReference>
<feature type="compositionally biased region" description="Polar residues" evidence="4">
    <location>
        <begin position="2248"/>
        <end position="2257"/>
    </location>
</feature>
<evidence type="ECO:0000259" key="5">
    <source>
        <dbReference type="PROSITE" id="PS50197"/>
    </source>
</evidence>
<dbReference type="CDD" id="cd06071">
    <property type="entry name" value="Beach"/>
    <property type="match status" value="1"/>
</dbReference>
<dbReference type="InterPro" id="IPR023362">
    <property type="entry name" value="PH-BEACH_dom"/>
</dbReference>
<evidence type="ECO:0000256" key="4">
    <source>
        <dbReference type="SAM" id="MobiDB-lite"/>
    </source>
</evidence>
<dbReference type="SUPFAM" id="SSF49899">
    <property type="entry name" value="Concanavalin A-like lectins/glucanases"/>
    <property type="match status" value="1"/>
</dbReference>
<feature type="region of interest" description="Disordered" evidence="4">
    <location>
        <begin position="2216"/>
        <end position="2326"/>
    </location>
</feature>
<dbReference type="PROSITE" id="PS51783">
    <property type="entry name" value="PH_BEACH"/>
    <property type="match status" value="1"/>
</dbReference>
<dbReference type="InterPro" id="IPR056252">
    <property type="entry name" value="Alfy-like_Arm-like"/>
</dbReference>
<organism evidence="7">
    <name type="scientific">Phaffia rhodozyma</name>
    <name type="common">Yeast</name>
    <name type="synonym">Xanthophyllomyces dendrorhous</name>
    <dbReference type="NCBI Taxonomy" id="264483"/>
    <lineage>
        <taxon>Eukaryota</taxon>
        <taxon>Fungi</taxon>
        <taxon>Dikarya</taxon>
        <taxon>Basidiomycota</taxon>
        <taxon>Agaricomycotina</taxon>
        <taxon>Tremellomycetes</taxon>
        <taxon>Cystofilobasidiales</taxon>
        <taxon>Mrakiaceae</taxon>
        <taxon>Phaffia</taxon>
    </lineage>
</organism>
<feature type="domain" description="BEACH" evidence="5">
    <location>
        <begin position="1497"/>
        <end position="1786"/>
    </location>
</feature>
<dbReference type="Pfam" id="PF02138">
    <property type="entry name" value="Beach"/>
    <property type="match status" value="1"/>
</dbReference>
<dbReference type="PANTHER" id="PTHR46108:SF4">
    <property type="entry name" value="BLUE CHEESE"/>
    <property type="match status" value="1"/>
</dbReference>
<dbReference type="PROSITE" id="PS50294">
    <property type="entry name" value="WD_REPEATS_REGION"/>
    <property type="match status" value="1"/>
</dbReference>
<keyword evidence="2" id="KW-0677">Repeat</keyword>
<dbReference type="InterPro" id="IPR036372">
    <property type="entry name" value="BEACH_dom_sf"/>
</dbReference>
<dbReference type="SUPFAM" id="SSF48371">
    <property type="entry name" value="ARM repeat"/>
    <property type="match status" value="1"/>
</dbReference>
<dbReference type="SUPFAM" id="SSF81837">
    <property type="entry name" value="BEACH domain"/>
    <property type="match status" value="1"/>
</dbReference>
<keyword evidence="1 3" id="KW-0853">WD repeat</keyword>
<dbReference type="Gene3D" id="1.10.1540.10">
    <property type="entry name" value="BEACH domain"/>
    <property type="match status" value="1"/>
</dbReference>
<dbReference type="InterPro" id="IPR036322">
    <property type="entry name" value="WD40_repeat_dom_sf"/>
</dbReference>
<dbReference type="EMBL" id="LN483167">
    <property type="protein sequence ID" value="CDZ97004.1"/>
    <property type="molecule type" value="Genomic_DNA"/>
</dbReference>
<protein>
    <submittedName>
        <fullName evidence="7">Lysosomal trafficking regulator LYST and related BEACH and WD40 repeat proteins</fullName>
    </submittedName>
</protein>
<accession>A0A0F7SI78</accession>
<dbReference type="InterPro" id="IPR013320">
    <property type="entry name" value="ConA-like_dom_sf"/>
</dbReference>
<evidence type="ECO:0000256" key="2">
    <source>
        <dbReference type="ARBA" id="ARBA00022737"/>
    </source>
</evidence>
<feature type="compositionally biased region" description="Polar residues" evidence="4">
    <location>
        <begin position="2216"/>
        <end position="2235"/>
    </location>
</feature>
<dbReference type="PROSITE" id="PS00678">
    <property type="entry name" value="WD_REPEATS_1"/>
    <property type="match status" value="1"/>
</dbReference>
<dbReference type="InterPro" id="IPR016024">
    <property type="entry name" value="ARM-type_fold"/>
</dbReference>
<feature type="region of interest" description="Disordered" evidence="4">
    <location>
        <begin position="1255"/>
        <end position="1278"/>
    </location>
</feature>
<feature type="domain" description="BEACH-type PH" evidence="6">
    <location>
        <begin position="1344"/>
        <end position="1467"/>
    </location>
</feature>
<dbReference type="Pfam" id="PF23295">
    <property type="entry name" value="Arm_4"/>
    <property type="match status" value="1"/>
</dbReference>
<name>A0A0F7SI78_PHARH</name>
<evidence type="ECO:0000256" key="1">
    <source>
        <dbReference type="ARBA" id="ARBA00022574"/>
    </source>
</evidence>
<feature type="compositionally biased region" description="Low complexity" evidence="4">
    <location>
        <begin position="2286"/>
        <end position="2298"/>
    </location>
</feature>
<reference evidence="7" key="1">
    <citation type="submission" date="2014-08" db="EMBL/GenBank/DDBJ databases">
        <authorList>
            <person name="Sharma Rahul"/>
            <person name="Thines Marco"/>
        </authorList>
    </citation>
    <scope>NUCLEOTIDE SEQUENCE</scope>
</reference>